<keyword evidence="2" id="KW-1185">Reference proteome</keyword>
<comment type="caution">
    <text evidence="1">The sequence shown here is derived from an EMBL/GenBank/DDBJ whole genome shotgun (WGS) entry which is preliminary data.</text>
</comment>
<dbReference type="Proteomes" id="UP001174908">
    <property type="component" value="Unassembled WGS sequence"/>
</dbReference>
<reference evidence="1" key="1">
    <citation type="submission" date="2023-06" db="EMBL/GenBank/DDBJ databases">
        <authorList>
            <person name="Jiang Y."/>
            <person name="Liu Q."/>
        </authorList>
    </citation>
    <scope>NUCLEOTIDE SEQUENCE</scope>
    <source>
        <strain evidence="1">CGMCC 1.12089</strain>
    </source>
</reference>
<proteinExistence type="predicted"/>
<evidence type="ECO:0000313" key="1">
    <source>
        <dbReference type="EMBL" id="MDM0044357.1"/>
    </source>
</evidence>
<gene>
    <name evidence="1" type="ORF">QTH91_07695</name>
</gene>
<accession>A0ABT7N8T4</accession>
<dbReference type="EMBL" id="JASZYV010000001">
    <property type="protein sequence ID" value="MDM0044357.1"/>
    <property type="molecule type" value="Genomic_DNA"/>
</dbReference>
<sequence>MSLTLQLTTISNAHRGALRSLTTAFGLGLGALAPAFGGDDSLRLATMSETELQSGMQSGVQAVLQHVPMKMEDHSVLVGAEYSSATRTATYHYVQATRLDPEVLRLRLMAKNCSTPNTRAMMKRGIRFQHLYSVGDDEYSVTVSDEHCPPTAMPRS</sequence>
<dbReference type="RefSeq" id="WP_286659397.1">
    <property type="nucleotide sequence ID" value="NZ_JASZYV010000001.1"/>
</dbReference>
<evidence type="ECO:0000313" key="2">
    <source>
        <dbReference type="Proteomes" id="UP001174908"/>
    </source>
</evidence>
<protein>
    <submittedName>
        <fullName evidence="1">Uncharacterized protein</fullName>
    </submittedName>
</protein>
<name>A0ABT7N8T4_9BURK</name>
<organism evidence="1 2">
    <name type="scientific">Variovorax dokdonensis</name>
    <dbReference type="NCBI Taxonomy" id="344883"/>
    <lineage>
        <taxon>Bacteria</taxon>
        <taxon>Pseudomonadati</taxon>
        <taxon>Pseudomonadota</taxon>
        <taxon>Betaproteobacteria</taxon>
        <taxon>Burkholderiales</taxon>
        <taxon>Comamonadaceae</taxon>
        <taxon>Variovorax</taxon>
    </lineage>
</organism>